<dbReference type="PANTHER" id="PTHR11069">
    <property type="entry name" value="GLUCOSYLCERAMIDASE"/>
    <property type="match status" value="1"/>
</dbReference>
<evidence type="ECO:0000256" key="4">
    <source>
        <dbReference type="RuleBase" id="RU361188"/>
    </source>
</evidence>
<evidence type="ECO:0008006" key="11">
    <source>
        <dbReference type="Google" id="ProtNLM"/>
    </source>
</evidence>
<dbReference type="InterPro" id="IPR001139">
    <property type="entry name" value="Glyco_hydro_30"/>
</dbReference>
<sequence>MVNCTLLSSLKRLAVISALAPMISQAQPVSVLETRGDKSVLLQQTEITFSQELDNTSSPNLITVNDEQSYQSIDGLGFALTQASALAISMLPTAKQDALLNELFHPVTGNGISLLRVTLGASDLSASLYSYNEAVTSDNAFTPDPGKHYYINLPAHNVRLGASGYSEDAYTGDNAASGEDFQWQFVPSGDGYWYIDRAAGGPLARLRTDDTNMADMHDSATGTWEKWQLTPGEIPGSYFLSLPLKGAGNHDRLQVDEDKLVRMVDNDQSAGTWESFTFTEVTDPSSFSLAGPDLDTLIPILKKIRTINPEIKLLASPWSAPRWMKTNNHWIGGRLKNDHYGDLAHYFKNYLDAMAAQGLDIWALTVQNEPENGHNEPSMLMSADEQYNFIENHLGPLLKNSPHSQVKILGFDHNCDNTSFPIQVAQSQYVDGSAFHLYGGDISAMSTVKESSGKDVYFTEQWTGLPDGTSEEELNTAFNLDLGWHMENVVIGATRNWSKTVLEWNLFTSPSNAQRGCINCMGAMTLDESNFNINRNVSYYIISQLAKALQPGAKRIDSGGISGELHHSAFKNPDNSYVLLAYNASWTQVQNTTVAWRGQAFQYPIPPRSAATFSWTETGTGNSVSCDGVNDYPNWLRKDFPQGDYSHNDTGDHMTYQGNLYQSNWYTNSQPGSDASWTLLGVCH</sequence>
<evidence type="ECO:0000259" key="8">
    <source>
        <dbReference type="Pfam" id="PF17189"/>
    </source>
</evidence>
<dbReference type="KEGG" id="tact:SG35_020100"/>
<keyword evidence="3 4" id="KW-0378">Hydrolase</keyword>
<reference evidence="9 10" key="1">
    <citation type="journal article" date="2015" name="Genome Announc.">
        <title>Draft Genome Sequences of Marine Isolates of Thalassomonas viridans and Thalassomonas actiniarum.</title>
        <authorList>
            <person name="Olonade I."/>
            <person name="van Zyl L.J."/>
            <person name="Trindade M."/>
        </authorList>
    </citation>
    <scope>NUCLEOTIDE SEQUENCE [LARGE SCALE GENOMIC DNA]</scope>
    <source>
        <strain evidence="9 10">A5K-106</strain>
    </source>
</reference>
<evidence type="ECO:0000259" key="6">
    <source>
        <dbReference type="Pfam" id="PF02055"/>
    </source>
</evidence>
<dbReference type="Pfam" id="PF02055">
    <property type="entry name" value="Glyco_hydro_30"/>
    <property type="match status" value="2"/>
</dbReference>
<dbReference type="InterPro" id="IPR033452">
    <property type="entry name" value="GH30_C"/>
</dbReference>
<keyword evidence="2 5" id="KW-0732">Signal</keyword>
<dbReference type="GO" id="GO:0004348">
    <property type="term" value="F:glucosylceramidase activity"/>
    <property type="evidence" value="ECO:0007669"/>
    <property type="project" value="InterPro"/>
</dbReference>
<keyword evidence="10" id="KW-1185">Reference proteome</keyword>
<dbReference type="PANTHER" id="PTHR11069:SF23">
    <property type="entry name" value="LYSOSOMAL ACID GLUCOSYLCERAMIDASE"/>
    <property type="match status" value="1"/>
</dbReference>
<organism evidence="9 10">
    <name type="scientific">Thalassomonas actiniarum</name>
    <dbReference type="NCBI Taxonomy" id="485447"/>
    <lineage>
        <taxon>Bacteria</taxon>
        <taxon>Pseudomonadati</taxon>
        <taxon>Pseudomonadota</taxon>
        <taxon>Gammaproteobacteria</taxon>
        <taxon>Alteromonadales</taxon>
        <taxon>Colwelliaceae</taxon>
        <taxon>Thalassomonas</taxon>
    </lineage>
</organism>
<dbReference type="Gene3D" id="2.10.10.20">
    <property type="entry name" value="Carbohydrate-binding module superfamily 5/12"/>
    <property type="match status" value="1"/>
</dbReference>
<feature type="domain" description="Endoglucanase Z cellulose-binding" evidence="7">
    <location>
        <begin position="625"/>
        <end position="683"/>
    </location>
</feature>
<dbReference type="SUPFAM" id="SSF51055">
    <property type="entry name" value="Carbohydrate binding domain"/>
    <property type="match status" value="1"/>
</dbReference>
<dbReference type="Pfam" id="PF14600">
    <property type="entry name" value="CBM_5_12_2"/>
    <property type="match status" value="1"/>
</dbReference>
<dbReference type="SUPFAM" id="SSF51445">
    <property type="entry name" value="(Trans)glycosidases"/>
    <property type="match status" value="2"/>
</dbReference>
<dbReference type="AlphaFoldDB" id="A0AAF0C2B8"/>
<dbReference type="InterPro" id="IPR013780">
    <property type="entry name" value="Glyco_hydro_b"/>
</dbReference>
<comment type="similarity">
    <text evidence="1 4">Belongs to the glycosyl hydrolase 30 family.</text>
</comment>
<dbReference type="GO" id="GO:0016020">
    <property type="term" value="C:membrane"/>
    <property type="evidence" value="ECO:0007669"/>
    <property type="project" value="GOC"/>
</dbReference>
<dbReference type="Gene3D" id="2.60.40.1180">
    <property type="entry name" value="Golgi alpha-mannosidase II"/>
    <property type="match status" value="1"/>
</dbReference>
<dbReference type="EMBL" id="CP059735">
    <property type="protein sequence ID" value="WDD97599.1"/>
    <property type="molecule type" value="Genomic_DNA"/>
</dbReference>
<feature type="signal peptide" evidence="5">
    <location>
        <begin position="1"/>
        <end position="26"/>
    </location>
</feature>
<dbReference type="Proteomes" id="UP000032568">
    <property type="component" value="Chromosome"/>
</dbReference>
<dbReference type="GO" id="GO:0030246">
    <property type="term" value="F:carbohydrate binding"/>
    <property type="evidence" value="ECO:0007669"/>
    <property type="project" value="InterPro"/>
</dbReference>
<evidence type="ECO:0000256" key="3">
    <source>
        <dbReference type="ARBA" id="ARBA00022801"/>
    </source>
</evidence>
<dbReference type="GO" id="GO:0006665">
    <property type="term" value="P:sphingolipid metabolic process"/>
    <property type="evidence" value="ECO:0007669"/>
    <property type="project" value="InterPro"/>
</dbReference>
<proteinExistence type="inferred from homology"/>
<feature type="domain" description="Glycosyl hydrolase family 30 TIM-barrel" evidence="6">
    <location>
        <begin position="266"/>
        <end position="506"/>
    </location>
</feature>
<dbReference type="InterPro" id="IPR032798">
    <property type="entry name" value="CBM_5_12_2"/>
</dbReference>
<evidence type="ECO:0000256" key="5">
    <source>
        <dbReference type="SAM" id="SignalP"/>
    </source>
</evidence>
<dbReference type="Gene3D" id="3.20.20.80">
    <property type="entry name" value="Glycosidases"/>
    <property type="match status" value="2"/>
</dbReference>
<dbReference type="SUPFAM" id="SSF51011">
    <property type="entry name" value="Glycosyl hydrolase domain"/>
    <property type="match status" value="1"/>
</dbReference>
<reference evidence="9 10" key="2">
    <citation type="journal article" date="2022" name="Mar. Drugs">
        <title>Bioassay-Guided Fractionation Leads to the Detection of Cholic Acid Generated by the Rare Thalassomonas sp.</title>
        <authorList>
            <person name="Pheiffer F."/>
            <person name="Schneider Y.K."/>
            <person name="Hansen E.H."/>
            <person name="Andersen J.H."/>
            <person name="Isaksson J."/>
            <person name="Busche T."/>
            <person name="R C."/>
            <person name="Kalinowski J."/>
            <person name="Zyl L.V."/>
            <person name="Trindade M."/>
        </authorList>
    </citation>
    <scope>NUCLEOTIDE SEQUENCE [LARGE SCALE GENOMIC DNA]</scope>
    <source>
        <strain evidence="9 10">A5K-106</strain>
    </source>
</reference>
<evidence type="ECO:0000256" key="1">
    <source>
        <dbReference type="ARBA" id="ARBA00005382"/>
    </source>
</evidence>
<dbReference type="Pfam" id="PF17189">
    <property type="entry name" value="Glyco_hydro_30C"/>
    <property type="match status" value="1"/>
</dbReference>
<dbReference type="CDD" id="cd12204">
    <property type="entry name" value="CBD_like"/>
    <property type="match status" value="1"/>
</dbReference>
<keyword evidence="4" id="KW-0326">Glycosidase</keyword>
<dbReference type="GO" id="GO:0005576">
    <property type="term" value="C:extracellular region"/>
    <property type="evidence" value="ECO:0007669"/>
    <property type="project" value="InterPro"/>
</dbReference>
<name>A0AAF0C2B8_9GAMM</name>
<dbReference type="GO" id="GO:0005975">
    <property type="term" value="P:carbohydrate metabolic process"/>
    <property type="evidence" value="ECO:0007669"/>
    <property type="project" value="InterPro"/>
</dbReference>
<evidence type="ECO:0000259" key="7">
    <source>
        <dbReference type="Pfam" id="PF14600"/>
    </source>
</evidence>
<evidence type="ECO:0000256" key="2">
    <source>
        <dbReference type="ARBA" id="ARBA00022729"/>
    </source>
</evidence>
<evidence type="ECO:0000313" key="9">
    <source>
        <dbReference type="EMBL" id="WDD97599.1"/>
    </source>
</evidence>
<evidence type="ECO:0000313" key="10">
    <source>
        <dbReference type="Proteomes" id="UP000032568"/>
    </source>
</evidence>
<feature type="domain" description="Glycosyl hydrolase family 30 TIM-barrel" evidence="6">
    <location>
        <begin position="73"/>
        <end position="135"/>
    </location>
</feature>
<feature type="domain" description="Glycosyl hydrolase family 30 beta sandwich" evidence="8">
    <location>
        <begin position="552"/>
        <end position="613"/>
    </location>
</feature>
<dbReference type="CDD" id="cd00257">
    <property type="entry name" value="beta-trefoil_FSCN-like"/>
    <property type="match status" value="1"/>
</dbReference>
<accession>A0AAF0C2B8</accession>
<dbReference type="RefSeq" id="WP_053043326.1">
    <property type="nucleotide sequence ID" value="NZ_CP059735.1"/>
</dbReference>
<feature type="chain" id="PRO_5041898998" description="Glucosylceramidase" evidence="5">
    <location>
        <begin position="27"/>
        <end position="684"/>
    </location>
</feature>
<dbReference type="InterPro" id="IPR017853">
    <property type="entry name" value="GH"/>
</dbReference>
<dbReference type="InterPro" id="IPR036573">
    <property type="entry name" value="CBM_sf_5/12"/>
</dbReference>
<dbReference type="InterPro" id="IPR033453">
    <property type="entry name" value="Glyco_hydro_30_TIM-barrel"/>
</dbReference>
<gene>
    <name evidence="9" type="ORF">SG35_020100</name>
</gene>
<protein>
    <recommendedName>
        <fullName evidence="11">Glucosylceramidase</fullName>
    </recommendedName>
</protein>